<dbReference type="GO" id="GO:0048034">
    <property type="term" value="P:heme O biosynthetic process"/>
    <property type="evidence" value="ECO:0007669"/>
    <property type="project" value="UniProtKB-UniRule"/>
</dbReference>
<dbReference type="CDD" id="cd13957">
    <property type="entry name" value="PT_UbiA_Cox10"/>
    <property type="match status" value="1"/>
</dbReference>
<evidence type="ECO:0000256" key="6">
    <source>
        <dbReference type="ARBA" id="ARBA00022989"/>
    </source>
</evidence>
<evidence type="ECO:0000313" key="11">
    <source>
        <dbReference type="EMBL" id="KDC48140.1"/>
    </source>
</evidence>
<dbReference type="InterPro" id="IPR000537">
    <property type="entry name" value="UbiA_prenyltransferase"/>
</dbReference>
<dbReference type="InterPro" id="IPR044878">
    <property type="entry name" value="UbiA_sf"/>
</dbReference>
<dbReference type="PANTHER" id="PTHR43448">
    <property type="entry name" value="PROTOHEME IX FARNESYLTRANSFERASE, MITOCHONDRIAL"/>
    <property type="match status" value="1"/>
</dbReference>
<dbReference type="InterPro" id="IPR006369">
    <property type="entry name" value="Protohaem_IX_farnesylTrfase"/>
</dbReference>
<evidence type="ECO:0000256" key="8">
    <source>
        <dbReference type="ARBA" id="ARBA00023136"/>
    </source>
</evidence>
<sequence>MFRRYLSVTKPGIIMGNLISVAGGFLLASRGDIDPWLMIATLIGLSLVVASGCAINNVIDRDIDVAMARTRTRVTVTGEMSAFAALSHGILLGVVGFGLLIAYTTQAAVFFAAFGYVIYVGVYSLYMKRNSVYGTFVGSLSGAVPPVVGYCAVTGQFDMGALILLVMFSLWQMPHSYAIAIFRFKDYQAAGIPVLPVAQGIDKAKRHIVLYIAVYALVVMLLPISGYTGVAFMAVACITSFWWLLMALRGYRRNIDMSSWARKVFAFSIINITALSIAMAVDYHSVAPQLLTLT</sequence>
<feature type="transmembrane region" description="Helical" evidence="10">
    <location>
        <begin position="80"/>
        <end position="101"/>
    </location>
</feature>
<dbReference type="HAMAP" id="MF_00154">
    <property type="entry name" value="CyoE_CtaB"/>
    <property type="match status" value="1"/>
</dbReference>
<evidence type="ECO:0000313" key="12">
    <source>
        <dbReference type="Proteomes" id="UP000027154"/>
    </source>
</evidence>
<reference evidence="11 12" key="1">
    <citation type="submission" date="2014-04" db="EMBL/GenBank/DDBJ databases">
        <title>Pseudoalteromonas galatheae sp. nov., isolated from a deep-sea polychaete near Canal Concepcion, Chile.</title>
        <authorList>
            <person name="Machado H.R."/>
            <person name="Gram L."/>
            <person name="Vynne N.G."/>
        </authorList>
    </citation>
    <scope>NUCLEOTIDE SEQUENCE [LARGE SCALE GENOMIC DNA]</scope>
    <source>
        <strain evidence="11 12">KMM216</strain>
    </source>
</reference>
<proteinExistence type="inferred from homology"/>
<comment type="subcellular location">
    <subcellularLocation>
        <location evidence="1 10">Cell membrane</location>
        <topology evidence="1 10">Multi-pass membrane protein</topology>
    </subcellularLocation>
</comment>
<name>A0ABD3Y3U6_9GAMM</name>
<feature type="transmembrane region" description="Helical" evidence="10">
    <location>
        <begin position="161"/>
        <end position="182"/>
    </location>
</feature>
<comment type="similarity">
    <text evidence="10">Belongs to the UbiA prenyltransferase family. Protoheme IX farnesyltransferase subfamily.</text>
</comment>
<comment type="pathway">
    <text evidence="10">Porphyrin-containing compound metabolism; heme O biosynthesis; heme O from protoheme: step 1/1.</text>
</comment>
<comment type="catalytic activity">
    <reaction evidence="9 10">
        <text>heme b + (2E,6E)-farnesyl diphosphate + H2O = Fe(II)-heme o + diphosphate</text>
        <dbReference type="Rhea" id="RHEA:28070"/>
        <dbReference type="ChEBI" id="CHEBI:15377"/>
        <dbReference type="ChEBI" id="CHEBI:33019"/>
        <dbReference type="ChEBI" id="CHEBI:60344"/>
        <dbReference type="ChEBI" id="CHEBI:60530"/>
        <dbReference type="ChEBI" id="CHEBI:175763"/>
        <dbReference type="EC" id="2.5.1.141"/>
    </reaction>
</comment>
<keyword evidence="7 10" id="KW-0350">Heme biosynthesis</keyword>
<evidence type="ECO:0000256" key="9">
    <source>
        <dbReference type="ARBA" id="ARBA00047690"/>
    </source>
</evidence>
<evidence type="ECO:0000256" key="1">
    <source>
        <dbReference type="ARBA" id="ARBA00004651"/>
    </source>
</evidence>
<dbReference type="AlphaFoldDB" id="A0ABD3Y3U6"/>
<keyword evidence="4 10" id="KW-0808">Transferase</keyword>
<comment type="function">
    <text evidence="10">Converts heme B (protoheme IX) to heme O by substitution of the vinyl group on carbon 2 of heme B porphyrin ring with a hydroxyethyl farnesyl side group.</text>
</comment>
<feature type="transmembrane region" description="Helical" evidence="10">
    <location>
        <begin position="36"/>
        <end position="59"/>
    </location>
</feature>
<feature type="transmembrane region" description="Helical" evidence="10">
    <location>
        <begin position="107"/>
        <end position="126"/>
    </location>
</feature>
<evidence type="ECO:0000256" key="5">
    <source>
        <dbReference type="ARBA" id="ARBA00022692"/>
    </source>
</evidence>
<feature type="transmembrane region" description="Helical" evidence="10">
    <location>
        <begin position="208"/>
        <end position="224"/>
    </location>
</feature>
<evidence type="ECO:0000256" key="2">
    <source>
        <dbReference type="ARBA" id="ARBA00022475"/>
    </source>
</evidence>
<dbReference type="Pfam" id="PF01040">
    <property type="entry name" value="UbiA"/>
    <property type="match status" value="1"/>
</dbReference>
<feature type="transmembrane region" description="Helical" evidence="10">
    <location>
        <begin position="12"/>
        <end position="30"/>
    </location>
</feature>
<evidence type="ECO:0000256" key="7">
    <source>
        <dbReference type="ARBA" id="ARBA00023133"/>
    </source>
</evidence>
<accession>A0ABD3Y3U6</accession>
<dbReference type="NCBIfam" id="NF003348">
    <property type="entry name" value="PRK04375.1-1"/>
    <property type="match status" value="1"/>
</dbReference>
<comment type="miscellaneous">
    <text evidence="10">Carbon 2 of the heme B porphyrin ring is defined according to the Fischer nomenclature.</text>
</comment>
<dbReference type="Proteomes" id="UP000027154">
    <property type="component" value="Unassembled WGS sequence"/>
</dbReference>
<dbReference type="NCBIfam" id="TIGR01473">
    <property type="entry name" value="cyoE_ctaB"/>
    <property type="match status" value="1"/>
</dbReference>
<dbReference type="Gene3D" id="1.10.357.140">
    <property type="entry name" value="UbiA prenyltransferase"/>
    <property type="match status" value="1"/>
</dbReference>
<keyword evidence="2 10" id="KW-1003">Cell membrane</keyword>
<keyword evidence="6 10" id="KW-1133">Transmembrane helix</keyword>
<evidence type="ECO:0000256" key="4">
    <source>
        <dbReference type="ARBA" id="ARBA00022679"/>
    </source>
</evidence>
<protein>
    <recommendedName>
        <fullName evidence="10">Protoheme IX farnesyltransferase</fullName>
        <ecNumber evidence="10">2.5.1.141</ecNumber>
    </recommendedName>
    <alternativeName>
        <fullName evidence="10">Heme B farnesyltransferase</fullName>
    </alternativeName>
    <alternativeName>
        <fullName evidence="10">Heme O synthase</fullName>
    </alternativeName>
</protein>
<evidence type="ECO:0000256" key="10">
    <source>
        <dbReference type="HAMAP-Rule" id="MF_00154"/>
    </source>
</evidence>
<dbReference type="PROSITE" id="PS00943">
    <property type="entry name" value="UBIA"/>
    <property type="match status" value="1"/>
</dbReference>
<dbReference type="InterPro" id="IPR030470">
    <property type="entry name" value="UbiA_prenylTrfase_CS"/>
</dbReference>
<keyword evidence="5 10" id="KW-0812">Transmembrane</keyword>
<comment type="caution">
    <text evidence="11">The sequence shown here is derived from an EMBL/GenBank/DDBJ whole genome shotgun (WGS) entry which is preliminary data.</text>
</comment>
<feature type="transmembrane region" description="Helical" evidence="10">
    <location>
        <begin position="133"/>
        <end position="155"/>
    </location>
</feature>
<gene>
    <name evidence="10" type="primary">cyoE</name>
    <name evidence="11" type="ORF">DC53_20555</name>
</gene>
<organism evidence="11 12">
    <name type="scientific">Pseudoalteromonas fuliginea</name>
    <dbReference type="NCBI Taxonomy" id="1872678"/>
    <lineage>
        <taxon>Bacteria</taxon>
        <taxon>Pseudomonadati</taxon>
        <taxon>Pseudomonadota</taxon>
        <taxon>Gammaproteobacteria</taxon>
        <taxon>Alteromonadales</taxon>
        <taxon>Pseudoalteromonadaceae</taxon>
        <taxon>Pseudoalteromonas</taxon>
    </lineage>
</organism>
<dbReference type="EMBL" id="JJNZ01000108">
    <property type="protein sequence ID" value="KDC48140.1"/>
    <property type="molecule type" value="Genomic_DNA"/>
</dbReference>
<dbReference type="GO" id="GO:0008495">
    <property type="term" value="F:protoheme IX farnesyltransferase activity"/>
    <property type="evidence" value="ECO:0007669"/>
    <property type="project" value="UniProtKB-UniRule"/>
</dbReference>
<dbReference type="GO" id="GO:0005886">
    <property type="term" value="C:plasma membrane"/>
    <property type="evidence" value="ECO:0007669"/>
    <property type="project" value="UniProtKB-SubCell"/>
</dbReference>
<dbReference type="FunFam" id="1.10.357.140:FF:000001">
    <property type="entry name" value="Protoheme IX farnesyltransferase"/>
    <property type="match status" value="1"/>
</dbReference>
<feature type="transmembrane region" description="Helical" evidence="10">
    <location>
        <begin position="260"/>
        <end position="281"/>
    </location>
</feature>
<keyword evidence="8 10" id="KW-0472">Membrane</keyword>
<dbReference type="PANTHER" id="PTHR43448:SF2">
    <property type="entry name" value="PROTOHEME IX FARNESYLTRANSFERASE, MITOCHONDRIAL"/>
    <property type="match status" value="1"/>
</dbReference>
<evidence type="ECO:0000256" key="3">
    <source>
        <dbReference type="ARBA" id="ARBA00022519"/>
    </source>
</evidence>
<keyword evidence="3" id="KW-0997">Cell inner membrane</keyword>
<feature type="transmembrane region" description="Helical" evidence="10">
    <location>
        <begin position="230"/>
        <end position="248"/>
    </location>
</feature>
<dbReference type="EC" id="2.5.1.141" evidence="10"/>
<dbReference type="RefSeq" id="WP_007376142.1">
    <property type="nucleotide sequence ID" value="NZ_JBBMQV010000005.1"/>
</dbReference>